<sequence length="339" mass="38804">MVREEVTGSTRTLQWKCVESRVDSKRLYYGRFILSPLRKGQADTIGIAVRKALLGEIEGTCITRAKSDKVPHEYSTIVGIEESVHEILINLKEIVLRSNLYGVRDASIFVRGPRYVTAQDIILPPSVEIVDTTQHIANLTEPIDLCIGLQIKRDRGYRINPTNDSQDGSYPIDAVSMPIRNANHSIHSYGNGNEKQEILFLEIWTNGSLTPQEALYEASRNLIDLFIPFLHAEEGGIRFEENKNRFTLPSFTFQNGFTNLKKNKKGIPLKCIFIDQSELPSRIYNCLKRSNIHTLLDLLSNSQEDLMRIEYFHIEDVKQILDTLQKHFSIHLPKNKFSF</sequence>
<comment type="subunit">
    <text evidence="11">In plastids the minimal PEP RNA polymerase catalytic core is composed of four subunits: alpha, beta, beta', and beta''. When a (nuclear-encoded) sigma factor is associated with the core the holoenzyme is formed, which can initiate transcription.</text>
</comment>
<dbReference type="GO" id="GO:0003677">
    <property type="term" value="F:DNA binding"/>
    <property type="evidence" value="ECO:0007669"/>
    <property type="project" value="UniProtKB-UniRule"/>
</dbReference>
<dbReference type="SMART" id="SM00662">
    <property type="entry name" value="RPOLD"/>
    <property type="match status" value="1"/>
</dbReference>
<protein>
    <recommendedName>
        <fullName evidence="11">DNA-directed RNA polymerase subunit alpha</fullName>
        <shortName evidence="11">PEP</shortName>
        <ecNumber evidence="11">2.7.7.6</ecNumber>
    </recommendedName>
    <alternativeName>
        <fullName evidence="11">Plastid-encoded RNA polymerase subunit alpha</fullName>
        <shortName evidence="11">RNA polymerase subunit alpha</shortName>
    </alternativeName>
</protein>
<reference evidence="13" key="1">
    <citation type="journal article" name="PLoS ONE">
        <title>Identification of plastid genomic regions inferring species identity from de novo plastid genome assembly of 14 Korean-native Iris species (Iridaceae).</title>
        <authorList>
            <person name="Kang Y.J."/>
            <person name="Kim S."/>
            <person name="Lee J."/>
            <person name="Won H."/>
            <person name="Nam G.H."/>
            <person name="Kwak M."/>
        </authorList>
    </citation>
    <scope>NUCLEOTIDE SEQUENCE</scope>
</reference>
<dbReference type="GO" id="GO:0003899">
    <property type="term" value="F:DNA-directed RNA polymerase activity"/>
    <property type="evidence" value="ECO:0007669"/>
    <property type="project" value="UniProtKB-UniRule"/>
</dbReference>
<dbReference type="CDD" id="cd06928">
    <property type="entry name" value="RNAP_alpha_NTD"/>
    <property type="match status" value="1"/>
</dbReference>
<keyword evidence="8 11" id="KW-0548">Nucleotidyltransferase</keyword>
<evidence type="ECO:0000259" key="12">
    <source>
        <dbReference type="SMART" id="SM00662"/>
    </source>
</evidence>
<evidence type="ECO:0000256" key="7">
    <source>
        <dbReference type="ARBA" id="ARBA00022679"/>
    </source>
</evidence>
<dbReference type="InterPro" id="IPR036643">
    <property type="entry name" value="RNApol_insert_sf"/>
</dbReference>
<evidence type="ECO:0000256" key="2">
    <source>
        <dbReference type="ARBA" id="ARBA00004229"/>
    </source>
</evidence>
<dbReference type="Pfam" id="PF01000">
    <property type="entry name" value="RNA_pol_A_bac"/>
    <property type="match status" value="1"/>
</dbReference>
<keyword evidence="6 13" id="KW-0934">Plastid</keyword>
<dbReference type="HAMAP" id="MF_00059">
    <property type="entry name" value="RNApol_bact_RpoA"/>
    <property type="match status" value="1"/>
</dbReference>
<evidence type="ECO:0000256" key="3">
    <source>
        <dbReference type="ARBA" id="ARBA00007123"/>
    </source>
</evidence>
<keyword evidence="7 11" id="KW-0808">Transferase</keyword>
<comment type="subcellular location">
    <subcellularLocation>
        <location evidence="2 11">Plastid</location>
        <location evidence="2 11">Chloroplast</location>
    </subcellularLocation>
</comment>
<dbReference type="EMBL" id="MK593163">
    <property type="protein sequence ID" value="QRC77306.1"/>
    <property type="molecule type" value="Genomic_DNA"/>
</dbReference>
<dbReference type="GO" id="GO:0009507">
    <property type="term" value="C:chloroplast"/>
    <property type="evidence" value="ECO:0007669"/>
    <property type="project" value="UniProtKB-SubCell"/>
</dbReference>
<evidence type="ECO:0000256" key="9">
    <source>
        <dbReference type="ARBA" id="ARBA00023163"/>
    </source>
</evidence>
<dbReference type="Pfam" id="PF03118">
    <property type="entry name" value="RNA_pol_A_CTD"/>
    <property type="match status" value="1"/>
</dbReference>
<comment type="domain">
    <text evidence="11">The N-terminal domain is essential for RNAP assembly and basal transcription, whereas the C-terminal domain is involved in interaction with transcriptional regulators and with upstream promoter elements.</text>
</comment>
<name>A0A888YQB5_9ASPA</name>
<comment type="catalytic activity">
    <reaction evidence="10 11">
        <text>RNA(n) + a ribonucleoside 5'-triphosphate = RNA(n+1) + diphosphate</text>
        <dbReference type="Rhea" id="RHEA:21248"/>
        <dbReference type="Rhea" id="RHEA-COMP:14527"/>
        <dbReference type="Rhea" id="RHEA-COMP:17342"/>
        <dbReference type="ChEBI" id="CHEBI:33019"/>
        <dbReference type="ChEBI" id="CHEBI:61557"/>
        <dbReference type="ChEBI" id="CHEBI:140395"/>
        <dbReference type="EC" id="2.7.7.6"/>
    </reaction>
</comment>
<proteinExistence type="inferred from homology"/>
<dbReference type="NCBIfam" id="TIGR02027">
    <property type="entry name" value="rpoA"/>
    <property type="match status" value="1"/>
</dbReference>
<dbReference type="Pfam" id="PF01193">
    <property type="entry name" value="RNA_pol_L"/>
    <property type="match status" value="1"/>
</dbReference>
<dbReference type="FunFam" id="1.10.150.20:FF:000021">
    <property type="entry name" value="DNA-directed RNA polymerase subunit alpha"/>
    <property type="match status" value="1"/>
</dbReference>
<evidence type="ECO:0000256" key="10">
    <source>
        <dbReference type="ARBA" id="ARBA00048552"/>
    </source>
</evidence>
<organism evidence="13">
    <name type="scientific">Iris odaesanensis</name>
    <dbReference type="NCBI Taxonomy" id="381595"/>
    <lineage>
        <taxon>Eukaryota</taxon>
        <taxon>Viridiplantae</taxon>
        <taxon>Streptophyta</taxon>
        <taxon>Embryophyta</taxon>
        <taxon>Tracheophyta</taxon>
        <taxon>Spermatophyta</taxon>
        <taxon>Magnoliopsida</taxon>
        <taxon>Liliopsida</taxon>
        <taxon>Asparagales</taxon>
        <taxon>Iridaceae</taxon>
        <taxon>Iridoideae</taxon>
        <taxon>Irideae</taxon>
        <taxon>Iris</taxon>
    </lineage>
</organism>
<evidence type="ECO:0000256" key="8">
    <source>
        <dbReference type="ARBA" id="ARBA00022695"/>
    </source>
</evidence>
<dbReference type="EC" id="2.7.7.6" evidence="11"/>
<dbReference type="Gene3D" id="3.30.1360.10">
    <property type="entry name" value="RNA polymerase, RBP11-like subunit"/>
    <property type="match status" value="1"/>
</dbReference>
<keyword evidence="5 13" id="KW-0150">Chloroplast</keyword>
<evidence type="ECO:0000256" key="5">
    <source>
        <dbReference type="ARBA" id="ARBA00022528"/>
    </source>
</evidence>
<geneLocation type="chloroplast" evidence="13"/>
<dbReference type="InterPro" id="IPR011773">
    <property type="entry name" value="DNA-dir_RpoA"/>
</dbReference>
<evidence type="ECO:0000256" key="4">
    <source>
        <dbReference type="ARBA" id="ARBA00022478"/>
    </source>
</evidence>
<dbReference type="Gene3D" id="1.10.150.20">
    <property type="entry name" value="5' to 3' exonuclease, C-terminal subdomain"/>
    <property type="match status" value="1"/>
</dbReference>
<keyword evidence="9 11" id="KW-0804">Transcription</keyword>
<dbReference type="InterPro" id="IPR011260">
    <property type="entry name" value="RNAP_asu_C"/>
</dbReference>
<dbReference type="RefSeq" id="YP_010120779.1">
    <property type="nucleotide sequence ID" value="NC_056178.1"/>
</dbReference>
<evidence type="ECO:0000313" key="13">
    <source>
        <dbReference type="EMBL" id="QRC77306.1"/>
    </source>
</evidence>
<dbReference type="InterPro" id="IPR011262">
    <property type="entry name" value="DNA-dir_RNA_pol_insert"/>
</dbReference>
<dbReference type="AlphaFoldDB" id="A0A888YQB5"/>
<dbReference type="GO" id="GO:0046983">
    <property type="term" value="F:protein dimerization activity"/>
    <property type="evidence" value="ECO:0007669"/>
    <property type="project" value="InterPro"/>
</dbReference>
<dbReference type="SUPFAM" id="SSF55257">
    <property type="entry name" value="RBP11-like subunits of RNA polymerase"/>
    <property type="match status" value="1"/>
</dbReference>
<evidence type="ECO:0000256" key="11">
    <source>
        <dbReference type="HAMAP-Rule" id="MF_00059"/>
    </source>
</evidence>
<dbReference type="Gene3D" id="2.170.120.12">
    <property type="entry name" value="DNA-directed RNA polymerase, insert domain"/>
    <property type="match status" value="1"/>
</dbReference>
<accession>A0A888YQB5</accession>
<dbReference type="SUPFAM" id="SSF56553">
    <property type="entry name" value="Insert subdomain of RNA polymerase alpha subunit"/>
    <property type="match status" value="1"/>
</dbReference>
<dbReference type="GO" id="GO:0006351">
    <property type="term" value="P:DNA-templated transcription"/>
    <property type="evidence" value="ECO:0007669"/>
    <property type="project" value="UniProtKB-UniRule"/>
</dbReference>
<dbReference type="SUPFAM" id="SSF47789">
    <property type="entry name" value="C-terminal domain of RNA polymerase alpha subunit"/>
    <property type="match status" value="1"/>
</dbReference>
<feature type="region of interest" description="Alpha N-terminal domain (alpha-NTD)" evidence="11">
    <location>
        <begin position="1"/>
        <end position="232"/>
    </location>
</feature>
<feature type="region of interest" description="Alpha C-terminal domain (alpha-CTD)" evidence="11">
    <location>
        <begin position="267"/>
        <end position="339"/>
    </location>
</feature>
<dbReference type="GO" id="GO:0000428">
    <property type="term" value="C:DNA-directed RNA polymerase complex"/>
    <property type="evidence" value="ECO:0007669"/>
    <property type="project" value="UniProtKB-KW"/>
</dbReference>
<comment type="function">
    <text evidence="1 11">DNA-dependent RNA polymerase catalyzes the transcription of DNA into RNA using the four ribonucleoside triphosphates as substrates.</text>
</comment>
<feature type="domain" description="DNA-directed RNA polymerase RpoA/D/Rpb3-type" evidence="12">
    <location>
        <begin position="29"/>
        <end position="232"/>
    </location>
</feature>
<dbReference type="InterPro" id="IPR036603">
    <property type="entry name" value="RBP11-like"/>
</dbReference>
<dbReference type="FunFam" id="2.170.120.12:FF:000001">
    <property type="entry name" value="DNA-directed RNA polymerase subunit alpha"/>
    <property type="match status" value="1"/>
</dbReference>
<evidence type="ECO:0000256" key="6">
    <source>
        <dbReference type="ARBA" id="ARBA00022640"/>
    </source>
</evidence>
<dbReference type="InterPro" id="IPR011263">
    <property type="entry name" value="DNA-dir_RNA_pol_RpoA/D/Rpb3"/>
</dbReference>
<evidence type="ECO:0000256" key="1">
    <source>
        <dbReference type="ARBA" id="ARBA00004026"/>
    </source>
</evidence>
<comment type="similarity">
    <text evidence="3 11">Belongs to the RNA polymerase alpha chain family.</text>
</comment>
<dbReference type="GeneID" id="65322956"/>
<gene>
    <name evidence="11 13" type="primary">rpoA</name>
</gene>
<keyword evidence="4 11" id="KW-0240">DNA-directed RNA polymerase</keyword>